<dbReference type="PANTHER" id="PTHR22838:SF0">
    <property type="entry name" value="WD REPEAT-CONTAINING PROTEIN 26"/>
    <property type="match status" value="1"/>
</dbReference>
<evidence type="ECO:0000256" key="3">
    <source>
        <dbReference type="PROSITE-ProRule" id="PRU00221"/>
    </source>
</evidence>
<dbReference type="EMBL" id="JAACJJ010000014">
    <property type="protein sequence ID" value="KAF5327280.1"/>
    <property type="molecule type" value="Genomic_DNA"/>
</dbReference>
<keyword evidence="5" id="KW-1185">Reference proteome</keyword>
<dbReference type="Gene3D" id="2.130.10.10">
    <property type="entry name" value="YVTN repeat-like/Quinoprotein amine dehydrogenase"/>
    <property type="match status" value="1"/>
</dbReference>
<dbReference type="InterPro" id="IPR051350">
    <property type="entry name" value="WD_repeat-ST_regulator"/>
</dbReference>
<dbReference type="InterPro" id="IPR001680">
    <property type="entry name" value="WD40_rpt"/>
</dbReference>
<dbReference type="Pfam" id="PF00400">
    <property type="entry name" value="WD40"/>
    <property type="match status" value="3"/>
</dbReference>
<dbReference type="PANTHER" id="PTHR22838">
    <property type="entry name" value="WD REPEAT PROTEIN 26-RELATED"/>
    <property type="match status" value="1"/>
</dbReference>
<dbReference type="SMART" id="SM00320">
    <property type="entry name" value="WD40"/>
    <property type="match status" value="4"/>
</dbReference>
<dbReference type="GO" id="GO:0034657">
    <property type="term" value="C:GID complex"/>
    <property type="evidence" value="ECO:0007669"/>
    <property type="project" value="TreeGrafter"/>
</dbReference>
<comment type="caution">
    <text evidence="4">The sequence shown here is derived from an EMBL/GenBank/DDBJ whole genome shotgun (WGS) entry which is preliminary data.</text>
</comment>
<dbReference type="InterPro" id="IPR036322">
    <property type="entry name" value="WD40_repeat_dom_sf"/>
</dbReference>
<accession>A0A8H5F845</accession>
<proteinExistence type="predicted"/>
<evidence type="ECO:0000256" key="1">
    <source>
        <dbReference type="ARBA" id="ARBA00022574"/>
    </source>
</evidence>
<feature type="repeat" description="WD" evidence="3">
    <location>
        <begin position="8"/>
        <end position="39"/>
    </location>
</feature>
<dbReference type="SUPFAM" id="SSF50978">
    <property type="entry name" value="WD40 repeat-like"/>
    <property type="match status" value="1"/>
</dbReference>
<dbReference type="PROSITE" id="PS50082">
    <property type="entry name" value="WD_REPEATS_2"/>
    <property type="match status" value="2"/>
</dbReference>
<protein>
    <recommendedName>
        <fullName evidence="6">Anaphase-promoting complex subunit 4 WD40 domain-containing protein</fullName>
    </recommendedName>
</protein>
<feature type="repeat" description="WD" evidence="3">
    <location>
        <begin position="103"/>
        <end position="135"/>
    </location>
</feature>
<keyword evidence="2" id="KW-0677">Repeat</keyword>
<dbReference type="AlphaFoldDB" id="A0A8H5F845"/>
<evidence type="ECO:0000256" key="2">
    <source>
        <dbReference type="ARBA" id="ARBA00022737"/>
    </source>
</evidence>
<name>A0A8H5F845_9AGAR</name>
<dbReference type="GO" id="GO:0043161">
    <property type="term" value="P:proteasome-mediated ubiquitin-dependent protein catabolic process"/>
    <property type="evidence" value="ECO:0007669"/>
    <property type="project" value="TreeGrafter"/>
</dbReference>
<gene>
    <name evidence="4" type="ORF">D9619_004035</name>
</gene>
<evidence type="ECO:0000313" key="4">
    <source>
        <dbReference type="EMBL" id="KAF5327280.1"/>
    </source>
</evidence>
<evidence type="ECO:0000313" key="5">
    <source>
        <dbReference type="Proteomes" id="UP000567179"/>
    </source>
</evidence>
<organism evidence="4 5">
    <name type="scientific">Psilocybe cf. subviscida</name>
    <dbReference type="NCBI Taxonomy" id="2480587"/>
    <lineage>
        <taxon>Eukaryota</taxon>
        <taxon>Fungi</taxon>
        <taxon>Dikarya</taxon>
        <taxon>Basidiomycota</taxon>
        <taxon>Agaricomycotina</taxon>
        <taxon>Agaricomycetes</taxon>
        <taxon>Agaricomycetidae</taxon>
        <taxon>Agaricales</taxon>
        <taxon>Agaricineae</taxon>
        <taxon>Strophariaceae</taxon>
        <taxon>Psilocybe</taxon>
    </lineage>
</organism>
<sequence>MTTTVATLEAHTNEVWDIQWSHDGAFLASASSDKSAIIWRKAERSSHTAATSMQDWSVHLVLNDDIFAVGRLAWSPDDKVLLTSSEHLSKMWDTETGSCIRILEEHEETVTSICWLPDGTGFVTGSLDRKVIVWDKDGRVRDVWDRTPIRIIDFAITPDETRLVAVGLEYKVRAYSPGSEFVHSGHECRFPRRGLQMEGRYHAN</sequence>
<keyword evidence="1 3" id="KW-0853">WD repeat</keyword>
<dbReference type="Proteomes" id="UP000567179">
    <property type="component" value="Unassembled WGS sequence"/>
</dbReference>
<reference evidence="4 5" key="1">
    <citation type="journal article" date="2020" name="ISME J.">
        <title>Uncovering the hidden diversity of litter-decomposition mechanisms in mushroom-forming fungi.</title>
        <authorList>
            <person name="Floudas D."/>
            <person name="Bentzer J."/>
            <person name="Ahren D."/>
            <person name="Johansson T."/>
            <person name="Persson P."/>
            <person name="Tunlid A."/>
        </authorList>
    </citation>
    <scope>NUCLEOTIDE SEQUENCE [LARGE SCALE GENOMIC DNA]</scope>
    <source>
        <strain evidence="4 5">CBS 101986</strain>
    </source>
</reference>
<evidence type="ECO:0008006" key="6">
    <source>
        <dbReference type="Google" id="ProtNLM"/>
    </source>
</evidence>
<dbReference type="PROSITE" id="PS50294">
    <property type="entry name" value="WD_REPEATS_REGION"/>
    <property type="match status" value="2"/>
</dbReference>
<dbReference type="OrthoDB" id="972532at2759"/>
<dbReference type="InterPro" id="IPR015943">
    <property type="entry name" value="WD40/YVTN_repeat-like_dom_sf"/>
</dbReference>